<evidence type="ECO:0000313" key="2">
    <source>
        <dbReference type="EMBL" id="TGN29124.1"/>
    </source>
</evidence>
<accession>A0A4Z1BID6</accession>
<sequence length="68" mass="8032">MVIVWLVIIIVLNSLGKWQANRYLQRNAVIKARLIATIVVVLQCLCVYFFMKSLIPYIIEFLNSFYHQ</sequence>
<evidence type="ECO:0000313" key="3">
    <source>
        <dbReference type="Proteomes" id="UP000297459"/>
    </source>
</evidence>
<keyword evidence="1" id="KW-0472">Membrane</keyword>
<evidence type="ECO:0000256" key="1">
    <source>
        <dbReference type="SAM" id="Phobius"/>
    </source>
</evidence>
<keyword evidence="3" id="KW-1185">Reference proteome</keyword>
<protein>
    <recommendedName>
        <fullName evidence="4">DUF1146 domain-containing protein</fullName>
    </recommendedName>
</protein>
<organism evidence="2 3">
    <name type="scientific">Staphylococcus pragensis</name>
    <dbReference type="NCBI Taxonomy" id="1611836"/>
    <lineage>
        <taxon>Bacteria</taxon>
        <taxon>Bacillati</taxon>
        <taxon>Bacillota</taxon>
        <taxon>Bacilli</taxon>
        <taxon>Bacillales</taxon>
        <taxon>Staphylococcaceae</taxon>
        <taxon>Staphylococcus</taxon>
    </lineage>
</organism>
<keyword evidence="1" id="KW-1133">Transmembrane helix</keyword>
<dbReference type="AlphaFoldDB" id="A0A4Z1BID6"/>
<comment type="caution">
    <text evidence="2">The sequence shown here is derived from an EMBL/GenBank/DDBJ whole genome shotgun (WGS) entry which is preliminary data.</text>
</comment>
<gene>
    <name evidence="2" type="ORF">E2558_00605</name>
</gene>
<reference evidence="2 3" key="1">
    <citation type="submission" date="2019-04" db="EMBL/GenBank/DDBJ databases">
        <title>Genomic characterization of Staphylococcus petrasii strains.</title>
        <authorList>
            <person name="Vrbovska V."/>
            <person name="Kovarovic V."/>
            <person name="Maslanova I."/>
            <person name="Indrakova A."/>
            <person name="Petras P."/>
            <person name="Sedo O."/>
            <person name="Svec P."/>
            <person name="Fisarova L."/>
            <person name="Sedlacek I."/>
            <person name="Doskar J."/>
            <person name="Pantucek R."/>
        </authorList>
    </citation>
    <scope>NUCLEOTIDE SEQUENCE [LARGE SCALE GENOMIC DNA]</scope>
    <source>
        <strain evidence="2 3">CCM 8529</strain>
    </source>
</reference>
<proteinExistence type="predicted"/>
<dbReference type="EMBL" id="SRPJ01000001">
    <property type="protein sequence ID" value="TGN29124.1"/>
    <property type="molecule type" value="Genomic_DNA"/>
</dbReference>
<keyword evidence="1" id="KW-0812">Transmembrane</keyword>
<dbReference type="Proteomes" id="UP000297459">
    <property type="component" value="Unassembled WGS sequence"/>
</dbReference>
<evidence type="ECO:0008006" key="4">
    <source>
        <dbReference type="Google" id="ProtNLM"/>
    </source>
</evidence>
<name>A0A4Z1BID6_9STAP</name>
<feature type="transmembrane region" description="Helical" evidence="1">
    <location>
        <begin position="32"/>
        <end position="51"/>
    </location>
</feature>